<dbReference type="InterPro" id="IPR006479">
    <property type="entry name" value="Holin"/>
</dbReference>
<dbReference type="AlphaFoldDB" id="A0A3E2TR33"/>
<evidence type="ECO:0000256" key="3">
    <source>
        <dbReference type="ARBA" id="ARBA00022989"/>
    </source>
</evidence>
<dbReference type="NCBIfam" id="TIGR01592">
    <property type="entry name" value="holin_SPP1"/>
    <property type="match status" value="1"/>
</dbReference>
<reference evidence="5 6" key="1">
    <citation type="submission" date="2018-08" db="EMBL/GenBank/DDBJ databases">
        <title>A genome reference for cultivated species of the human gut microbiota.</title>
        <authorList>
            <person name="Zou Y."/>
            <person name="Xue W."/>
            <person name="Luo G."/>
        </authorList>
    </citation>
    <scope>NUCLEOTIDE SEQUENCE [LARGE SCALE GENOMIC DNA]</scope>
    <source>
        <strain evidence="5 6">AF31-14AC</strain>
    </source>
</reference>
<evidence type="ECO:0000313" key="5">
    <source>
        <dbReference type="EMBL" id="RGB81126.1"/>
    </source>
</evidence>
<keyword evidence="4" id="KW-0472">Membrane</keyword>
<proteinExistence type="predicted"/>
<dbReference type="Pfam" id="PF04688">
    <property type="entry name" value="Holin_SPP1"/>
    <property type="match status" value="1"/>
</dbReference>
<gene>
    <name evidence="5" type="ORF">DWZ25_15055</name>
</gene>
<comment type="caution">
    <text evidence="5">The sequence shown here is derived from an EMBL/GenBank/DDBJ whole genome shotgun (WGS) entry which is preliminary data.</text>
</comment>
<evidence type="ECO:0000256" key="2">
    <source>
        <dbReference type="ARBA" id="ARBA00022692"/>
    </source>
</evidence>
<accession>A0A3E2TR33</accession>
<dbReference type="RefSeq" id="WP_117530254.1">
    <property type="nucleotide sequence ID" value="NZ_QVES01000031.1"/>
</dbReference>
<keyword evidence="3" id="KW-1133">Transmembrane helix</keyword>
<dbReference type="Proteomes" id="UP000260782">
    <property type="component" value="Unassembled WGS sequence"/>
</dbReference>
<keyword evidence="2" id="KW-0812">Transmembrane</keyword>
<dbReference type="GO" id="GO:0016020">
    <property type="term" value="C:membrane"/>
    <property type="evidence" value="ECO:0007669"/>
    <property type="project" value="UniProtKB-SubCell"/>
</dbReference>
<evidence type="ECO:0000313" key="6">
    <source>
        <dbReference type="Proteomes" id="UP000260782"/>
    </source>
</evidence>
<organism evidence="5 6">
    <name type="scientific">Faecalibacterium prausnitzii</name>
    <dbReference type="NCBI Taxonomy" id="853"/>
    <lineage>
        <taxon>Bacteria</taxon>
        <taxon>Bacillati</taxon>
        <taxon>Bacillota</taxon>
        <taxon>Clostridia</taxon>
        <taxon>Eubacteriales</taxon>
        <taxon>Oscillospiraceae</taxon>
        <taxon>Faecalibacterium</taxon>
    </lineage>
</organism>
<evidence type="ECO:0000256" key="1">
    <source>
        <dbReference type="ARBA" id="ARBA00004370"/>
    </source>
</evidence>
<dbReference type="EMBL" id="QVES01000031">
    <property type="protein sequence ID" value="RGB81126.1"/>
    <property type="molecule type" value="Genomic_DNA"/>
</dbReference>
<sequence length="90" mass="9602">MKAHISTYNEPTISAGTVARTACLLLALTNQLLSALGKPVLPIESETVEQLVTAGITSIAALVAWWKNNSFTTAALEADKTYDRLKAQGK</sequence>
<name>A0A3E2TR33_9FIRM</name>
<evidence type="ECO:0000256" key="4">
    <source>
        <dbReference type="ARBA" id="ARBA00023136"/>
    </source>
</evidence>
<comment type="subcellular location">
    <subcellularLocation>
        <location evidence="1">Membrane</location>
    </subcellularLocation>
</comment>
<protein>
    <submittedName>
        <fullName evidence="5">Phage holin</fullName>
    </submittedName>
</protein>